<dbReference type="InterPro" id="IPR036456">
    <property type="entry name" value="PNPase_PH_RNA-bd_sf"/>
</dbReference>
<keyword evidence="6 8" id="KW-0460">Magnesium</keyword>
<keyword evidence="7 8" id="KW-0694">RNA-binding</keyword>
<dbReference type="InterPro" id="IPR003029">
    <property type="entry name" value="S1_domain"/>
</dbReference>
<evidence type="ECO:0000256" key="7">
    <source>
        <dbReference type="ARBA" id="ARBA00022884"/>
    </source>
</evidence>
<evidence type="ECO:0000256" key="2">
    <source>
        <dbReference type="ARBA" id="ARBA00022490"/>
    </source>
</evidence>
<dbReference type="SUPFAM" id="SSF54211">
    <property type="entry name" value="Ribosomal protein S5 domain 2-like"/>
    <property type="match status" value="2"/>
</dbReference>
<comment type="function">
    <text evidence="8">Involved in mRNA degradation. Catalyzes the phosphorolysis of single-stranded polyribonucleotides processively in the 3'- to 5'-direction.</text>
</comment>
<dbReference type="PANTHER" id="PTHR11252">
    <property type="entry name" value="POLYRIBONUCLEOTIDE NUCLEOTIDYLTRANSFERASE"/>
    <property type="match status" value="1"/>
</dbReference>
<comment type="cofactor">
    <cofactor evidence="8">
        <name>Mg(2+)</name>
        <dbReference type="ChEBI" id="CHEBI:18420"/>
    </cofactor>
</comment>
<dbReference type="PIRSF" id="PIRSF005499">
    <property type="entry name" value="PNPase"/>
    <property type="match status" value="1"/>
</dbReference>
<evidence type="ECO:0000259" key="9">
    <source>
        <dbReference type="PROSITE" id="PS50126"/>
    </source>
</evidence>
<dbReference type="Pfam" id="PF03725">
    <property type="entry name" value="RNase_PH_C"/>
    <property type="match status" value="2"/>
</dbReference>
<dbReference type="Gene3D" id="3.30.1370.10">
    <property type="entry name" value="K Homology domain, type 1"/>
    <property type="match status" value="1"/>
</dbReference>
<dbReference type="FunFam" id="3.30.230.70:FF:000001">
    <property type="entry name" value="Polyribonucleotide nucleotidyltransferase"/>
    <property type="match status" value="1"/>
</dbReference>
<dbReference type="InterPro" id="IPR004087">
    <property type="entry name" value="KH_dom"/>
</dbReference>
<dbReference type="GO" id="GO:0000175">
    <property type="term" value="F:3'-5'-RNA exonuclease activity"/>
    <property type="evidence" value="ECO:0007669"/>
    <property type="project" value="TreeGrafter"/>
</dbReference>
<dbReference type="Gene3D" id="3.30.230.70">
    <property type="entry name" value="GHMP Kinase, N-terminal domain"/>
    <property type="match status" value="2"/>
</dbReference>
<dbReference type="InterPro" id="IPR036345">
    <property type="entry name" value="ExoRNase_PH_dom2_sf"/>
</dbReference>
<dbReference type="FunFam" id="3.30.1370.10:FF:000001">
    <property type="entry name" value="Polyribonucleotide nucleotidyltransferase"/>
    <property type="match status" value="1"/>
</dbReference>
<dbReference type="GO" id="GO:0000287">
    <property type="term" value="F:magnesium ion binding"/>
    <property type="evidence" value="ECO:0007669"/>
    <property type="project" value="UniProtKB-UniRule"/>
</dbReference>
<evidence type="ECO:0000256" key="6">
    <source>
        <dbReference type="ARBA" id="ARBA00022842"/>
    </source>
</evidence>
<dbReference type="Pfam" id="PF00575">
    <property type="entry name" value="S1"/>
    <property type="match status" value="1"/>
</dbReference>
<dbReference type="FunFam" id="2.40.50.140:FF:000107">
    <property type="entry name" value="Polyribonucleotide nucleotidyltransferase"/>
    <property type="match status" value="1"/>
</dbReference>
<dbReference type="EC" id="2.7.7.8" evidence="8"/>
<dbReference type="FunFam" id="3.30.230.70:FF:000002">
    <property type="entry name" value="Polyribonucleotide nucleotidyltransferase"/>
    <property type="match status" value="1"/>
</dbReference>
<dbReference type="SMART" id="SM00322">
    <property type="entry name" value="KH"/>
    <property type="match status" value="1"/>
</dbReference>
<protein>
    <recommendedName>
        <fullName evidence="8">Polyribonucleotide nucleotidyltransferase</fullName>
        <ecNumber evidence="8">2.7.7.8</ecNumber>
    </recommendedName>
    <alternativeName>
        <fullName evidence="8">Polynucleotide phosphorylase</fullName>
        <shortName evidence="8">PNPase</shortName>
    </alternativeName>
</protein>
<evidence type="ECO:0000256" key="8">
    <source>
        <dbReference type="HAMAP-Rule" id="MF_01595"/>
    </source>
</evidence>
<dbReference type="Gene3D" id="2.40.50.140">
    <property type="entry name" value="Nucleic acid-binding proteins"/>
    <property type="match status" value="1"/>
</dbReference>
<dbReference type="InterPro" id="IPR036612">
    <property type="entry name" value="KH_dom_type_1_sf"/>
</dbReference>
<dbReference type="Pfam" id="PF00013">
    <property type="entry name" value="KH_1"/>
    <property type="match status" value="1"/>
</dbReference>
<dbReference type="PROSITE" id="PS50126">
    <property type="entry name" value="S1"/>
    <property type="match status" value="1"/>
</dbReference>
<name>A0A8J7SUJ1_9RHOB</name>
<keyword evidence="5 8" id="KW-0479">Metal-binding</keyword>
<dbReference type="HAMAP" id="MF_01595">
    <property type="entry name" value="PNPase"/>
    <property type="match status" value="1"/>
</dbReference>
<keyword evidence="11" id="KW-1185">Reference proteome</keyword>
<dbReference type="PANTHER" id="PTHR11252:SF0">
    <property type="entry name" value="POLYRIBONUCLEOTIDE NUCLEOTIDYLTRANSFERASE 1, MITOCHONDRIAL"/>
    <property type="match status" value="1"/>
</dbReference>
<accession>A0A8J7SUJ1</accession>
<organism evidence="10 11">
    <name type="scientific">Fuscibacter oryzae</name>
    <dbReference type="NCBI Taxonomy" id="2803939"/>
    <lineage>
        <taxon>Bacteria</taxon>
        <taxon>Pseudomonadati</taxon>
        <taxon>Pseudomonadota</taxon>
        <taxon>Alphaproteobacteria</taxon>
        <taxon>Rhodobacterales</taxon>
        <taxon>Paracoccaceae</taxon>
        <taxon>Fuscibacter</taxon>
    </lineage>
</organism>
<feature type="binding site" evidence="8">
    <location>
        <position position="490"/>
    </location>
    <ligand>
        <name>Mg(2+)</name>
        <dbReference type="ChEBI" id="CHEBI:18420"/>
    </ligand>
</feature>
<reference evidence="10" key="1">
    <citation type="submission" date="2021-01" db="EMBL/GenBank/DDBJ databases">
        <title>Genome seq and assembly of Tabrizicola sp. KVB23.</title>
        <authorList>
            <person name="Chhetri G."/>
        </authorList>
    </citation>
    <scope>NUCLEOTIDE SEQUENCE</scope>
    <source>
        <strain evidence="10">KVB23</strain>
    </source>
</reference>
<dbReference type="RefSeq" id="WP_202657642.1">
    <property type="nucleotide sequence ID" value="NZ_JAESVP010000001.1"/>
</dbReference>
<proteinExistence type="inferred from homology"/>
<evidence type="ECO:0000256" key="1">
    <source>
        <dbReference type="ARBA" id="ARBA00007404"/>
    </source>
</evidence>
<sequence>MFHTTTKSIQWGGETLTLETGKVARQADGSVIATLGETSVMANVTFAKSPKPGQDFFPLTVHYQEKYYAAGKIPGGFFKREARPSEKETLTSRLIDRPCRPLFVEGFKHEVLVMATVLSCDLHNDPDIVAMIAVSAALTVSGVPFMGPIGAARVGFTNGQYVLNPAMDDMTQLRMKPEQRLDLVIAGTKTAVMMVESEAYELSEAEMLGAVKFGHDAMQPVIDLIIDFAELSAKEPFDFSPPDISAIYGKVKAAGETQMRAAFAIRDKQDRTNAIGAAVDAIKAALSEEDQKDANLGSAIKQLESAILRGDVVANGIRIDGRDTKTVRPIIAETGILPRTHGSALFTRGETQGLVVTTLGTGEDEQIIDALNGNYRSNFLLHYNFPPYSVGEVGRVGSPGRREIGHGKLAWRALQAVLPAPTDFPYTIRVVSEITESNGSSSMASVCGGSLSMMDAGVPLKAPVAGVAMGLILEDDGKWAVLTDILGDEDHLGDMDFKVAGTEAGITSLQMDIKVAGITPEIMEQALAQAKDGRLHILAEMGKALSAPQGFSEYAPKIETLSIPTDKIREVIGSGGKVIREIVEVSGAKVDINDDGMIKIASNDQKAIKKAYDMIWSIVAEPEVGQIYTGKVVKLVDFGAFVNFFGKRDGLVHVSQIANKRLTHPNEILKEGQEVKVKLLGFDERGKVRLGMKMVDQETGEEIAEKKEESAEG</sequence>
<gene>
    <name evidence="8 10" type="primary">pnp</name>
    <name evidence="10" type="ORF">JI744_01725</name>
</gene>
<dbReference type="GO" id="GO:0006402">
    <property type="term" value="P:mRNA catabolic process"/>
    <property type="evidence" value="ECO:0007669"/>
    <property type="project" value="UniProtKB-UniRule"/>
</dbReference>
<dbReference type="SUPFAM" id="SSF50249">
    <property type="entry name" value="Nucleic acid-binding proteins"/>
    <property type="match status" value="1"/>
</dbReference>
<dbReference type="InterPro" id="IPR001247">
    <property type="entry name" value="ExoRNase_PH_dom1"/>
</dbReference>
<dbReference type="InterPro" id="IPR015847">
    <property type="entry name" value="ExoRNase_PH_dom2"/>
</dbReference>
<evidence type="ECO:0000256" key="4">
    <source>
        <dbReference type="ARBA" id="ARBA00022695"/>
    </source>
</evidence>
<dbReference type="NCBIfam" id="NF008805">
    <property type="entry name" value="PRK11824.1"/>
    <property type="match status" value="1"/>
</dbReference>
<evidence type="ECO:0000313" key="10">
    <source>
        <dbReference type="EMBL" id="MBL4926814.1"/>
    </source>
</evidence>
<dbReference type="CDD" id="cd04472">
    <property type="entry name" value="S1_PNPase"/>
    <property type="match status" value="1"/>
</dbReference>
<dbReference type="InterPro" id="IPR015848">
    <property type="entry name" value="PNPase_PH_RNA-bd_bac/org-type"/>
</dbReference>
<dbReference type="SMART" id="SM00316">
    <property type="entry name" value="S1"/>
    <property type="match status" value="1"/>
</dbReference>
<dbReference type="GO" id="GO:0003723">
    <property type="term" value="F:RNA binding"/>
    <property type="evidence" value="ECO:0007669"/>
    <property type="project" value="UniProtKB-UniRule"/>
</dbReference>
<dbReference type="CDD" id="cd02393">
    <property type="entry name" value="KH-I_PNPase"/>
    <property type="match status" value="1"/>
</dbReference>
<feature type="domain" description="S1 motif" evidence="9">
    <location>
        <begin position="625"/>
        <end position="693"/>
    </location>
</feature>
<dbReference type="Pfam" id="PF03726">
    <property type="entry name" value="PNPase"/>
    <property type="match status" value="1"/>
</dbReference>
<comment type="subcellular location">
    <subcellularLocation>
        <location evidence="8">Cytoplasm</location>
    </subcellularLocation>
</comment>
<dbReference type="NCBIfam" id="TIGR03591">
    <property type="entry name" value="polynuc_phos"/>
    <property type="match status" value="1"/>
</dbReference>
<dbReference type="SUPFAM" id="SSF54791">
    <property type="entry name" value="Eukaryotic type KH-domain (KH-domain type I)"/>
    <property type="match status" value="1"/>
</dbReference>
<dbReference type="AlphaFoldDB" id="A0A8J7SUJ1"/>
<feature type="binding site" evidence="8">
    <location>
        <position position="496"/>
    </location>
    <ligand>
        <name>Mg(2+)</name>
        <dbReference type="ChEBI" id="CHEBI:18420"/>
    </ligand>
</feature>
<evidence type="ECO:0000313" key="11">
    <source>
        <dbReference type="Proteomes" id="UP000619033"/>
    </source>
</evidence>
<comment type="catalytic activity">
    <reaction evidence="8">
        <text>RNA(n+1) + phosphate = RNA(n) + a ribonucleoside 5'-diphosphate</text>
        <dbReference type="Rhea" id="RHEA:22096"/>
        <dbReference type="Rhea" id="RHEA-COMP:14527"/>
        <dbReference type="Rhea" id="RHEA-COMP:17342"/>
        <dbReference type="ChEBI" id="CHEBI:43474"/>
        <dbReference type="ChEBI" id="CHEBI:57930"/>
        <dbReference type="ChEBI" id="CHEBI:140395"/>
        <dbReference type="EC" id="2.7.7.8"/>
    </reaction>
</comment>
<dbReference type="InterPro" id="IPR020568">
    <property type="entry name" value="Ribosomal_Su5_D2-typ_SF"/>
</dbReference>
<dbReference type="GO" id="GO:0005829">
    <property type="term" value="C:cytosol"/>
    <property type="evidence" value="ECO:0007669"/>
    <property type="project" value="TreeGrafter"/>
</dbReference>
<evidence type="ECO:0000256" key="3">
    <source>
        <dbReference type="ARBA" id="ARBA00022679"/>
    </source>
</evidence>
<dbReference type="GO" id="GO:0004654">
    <property type="term" value="F:polyribonucleotide nucleotidyltransferase activity"/>
    <property type="evidence" value="ECO:0007669"/>
    <property type="project" value="UniProtKB-UniRule"/>
</dbReference>
<keyword evidence="2 8" id="KW-0963">Cytoplasm</keyword>
<evidence type="ECO:0000256" key="5">
    <source>
        <dbReference type="ARBA" id="ARBA00022723"/>
    </source>
</evidence>
<dbReference type="PROSITE" id="PS50084">
    <property type="entry name" value="KH_TYPE_1"/>
    <property type="match status" value="1"/>
</dbReference>
<keyword evidence="4 8" id="KW-0548">Nucleotidyltransferase</keyword>
<dbReference type="Proteomes" id="UP000619033">
    <property type="component" value="Unassembled WGS sequence"/>
</dbReference>
<dbReference type="InterPro" id="IPR027408">
    <property type="entry name" value="PNPase/RNase_PH_dom_sf"/>
</dbReference>
<dbReference type="CDD" id="cd11364">
    <property type="entry name" value="RNase_PH_PNPase_2"/>
    <property type="match status" value="1"/>
</dbReference>
<dbReference type="CDD" id="cd11363">
    <property type="entry name" value="RNase_PH_PNPase_1"/>
    <property type="match status" value="1"/>
</dbReference>
<dbReference type="InterPro" id="IPR012162">
    <property type="entry name" value="PNPase"/>
</dbReference>
<comment type="similarity">
    <text evidence="1 8">Belongs to the polyribonucleotide nucleotidyltransferase family.</text>
</comment>
<dbReference type="EMBL" id="JAESVP010000001">
    <property type="protein sequence ID" value="MBL4926814.1"/>
    <property type="molecule type" value="Genomic_DNA"/>
</dbReference>
<dbReference type="SUPFAM" id="SSF46915">
    <property type="entry name" value="Polynucleotide phosphorylase/guanosine pentaphosphate synthase (PNPase/GPSI), domain 3"/>
    <property type="match status" value="1"/>
</dbReference>
<keyword evidence="3 8" id="KW-0808">Transferase</keyword>
<dbReference type="GO" id="GO:0006396">
    <property type="term" value="P:RNA processing"/>
    <property type="evidence" value="ECO:0007669"/>
    <property type="project" value="InterPro"/>
</dbReference>
<dbReference type="Pfam" id="PF01138">
    <property type="entry name" value="RNase_PH"/>
    <property type="match status" value="2"/>
</dbReference>
<dbReference type="InterPro" id="IPR012340">
    <property type="entry name" value="NA-bd_OB-fold"/>
</dbReference>
<dbReference type="InterPro" id="IPR004088">
    <property type="entry name" value="KH_dom_type_1"/>
</dbReference>
<comment type="caution">
    <text evidence="10">The sequence shown here is derived from an EMBL/GenBank/DDBJ whole genome shotgun (WGS) entry which is preliminary data.</text>
</comment>
<dbReference type="SUPFAM" id="SSF55666">
    <property type="entry name" value="Ribonuclease PH domain 2-like"/>
    <property type="match status" value="2"/>
</dbReference>